<evidence type="ECO:0000256" key="8">
    <source>
        <dbReference type="SAM" id="MobiDB-lite"/>
    </source>
</evidence>
<dbReference type="GO" id="GO:0001228">
    <property type="term" value="F:DNA-binding transcription activator activity, RNA polymerase II-specific"/>
    <property type="evidence" value="ECO:0007669"/>
    <property type="project" value="TreeGrafter"/>
</dbReference>
<sequence>MSNEPSAAYNPRARPRPTLSCLSCRRKKLRCDRAQPCEQCVRSRRSAQCTYAVDPSISQSTNSYDENDDSPRKRARTGGGTQQSNGLGTNASVLRAIEDLQARVAELEKQANTISNNGLNTAAVPASEIEHSISERYNGRVQGCTAAEGTCAEIEEIAKDSIVVKENRTRLRRDIRQKLRKQFPEALDLMIKAAMTDSLAMSAVQEVHALQKIVFRARYQVRRCDLNRLQKPAVELMLETLPPRDLCDDIIDKYFEYWEKVHRVLHIPTFYQDYEQFMDRRDSQQPVLHSSFLPLLTAVIALACASNATHNDCRPKTYSEVGDISVADRCYLLREWSFRLPRKERLDIRTLQSQVLLVLAEQVLFTPSDILWQSMGSIVRTAMTMGLHYDASGSQKLSGAQKEVRKRLWLTLVELDLQLATASGMPPLTDMTKETIFFPLNVNDSDLSNVDSALPQGQGKETQTDVTGQILLTESLLPRLDAAKLASSIPSHLAGSDRVSLGNATLQALEDAATTRGRYNVANWIARSILQMNPNTEAQVDSRYKKACEILSRFCRLSDDHRIGGNIERHLFFANFKTDIQKAILYLCEGISDGSVTDISDVREGIETLAGTIGVLGGDLKDVLGLAAVSLYVSEDYLDVGVMRKGLMEVVDVAHLYLSEVAEDLEPMECAVHAPEGVGQNETPLNVSDYGSFESDLFDFSELAMDFDLDWYGTGL</sequence>
<keyword evidence="6" id="KW-0539">Nucleus</keyword>
<comment type="caution">
    <text evidence="10">The sequence shown here is derived from an EMBL/GenBank/DDBJ whole genome shotgun (WGS) entry which is preliminary data.</text>
</comment>
<dbReference type="GO" id="GO:0006351">
    <property type="term" value="P:DNA-templated transcription"/>
    <property type="evidence" value="ECO:0007669"/>
    <property type="project" value="InterPro"/>
</dbReference>
<dbReference type="EMBL" id="ML978124">
    <property type="protein sequence ID" value="KAF2100209.1"/>
    <property type="molecule type" value="Genomic_DNA"/>
</dbReference>
<feature type="coiled-coil region" evidence="7">
    <location>
        <begin position="90"/>
        <end position="117"/>
    </location>
</feature>
<keyword evidence="1" id="KW-0479">Metal-binding</keyword>
<dbReference type="CDD" id="cd00067">
    <property type="entry name" value="GAL4"/>
    <property type="match status" value="1"/>
</dbReference>
<gene>
    <name evidence="10" type="ORF">NA57DRAFT_73822</name>
</gene>
<dbReference type="Proteomes" id="UP000799772">
    <property type="component" value="Unassembled WGS sequence"/>
</dbReference>
<evidence type="ECO:0000256" key="7">
    <source>
        <dbReference type="SAM" id="Coils"/>
    </source>
</evidence>
<keyword evidence="7" id="KW-0175">Coiled coil</keyword>
<keyword evidence="11" id="KW-1185">Reference proteome</keyword>
<protein>
    <recommendedName>
        <fullName evidence="9">Zn(2)-C6 fungal-type domain-containing protein</fullName>
    </recommendedName>
</protein>
<dbReference type="AlphaFoldDB" id="A0A9P4MC04"/>
<dbReference type="Gene3D" id="4.10.240.10">
    <property type="entry name" value="Zn(2)-C6 fungal-type DNA-binding domain"/>
    <property type="match status" value="1"/>
</dbReference>
<keyword evidence="5" id="KW-0804">Transcription</keyword>
<dbReference type="PROSITE" id="PS50048">
    <property type="entry name" value="ZN2_CY6_FUNGAL_2"/>
    <property type="match status" value="1"/>
</dbReference>
<keyword evidence="3" id="KW-0805">Transcription regulation</keyword>
<evidence type="ECO:0000256" key="6">
    <source>
        <dbReference type="ARBA" id="ARBA00023242"/>
    </source>
</evidence>
<evidence type="ECO:0000256" key="4">
    <source>
        <dbReference type="ARBA" id="ARBA00023125"/>
    </source>
</evidence>
<accession>A0A9P4MC04</accession>
<dbReference type="InterPro" id="IPR051430">
    <property type="entry name" value="Fungal_TF_Env_Response"/>
</dbReference>
<feature type="domain" description="Zn(2)-C6 fungal-type" evidence="9">
    <location>
        <begin position="20"/>
        <end position="51"/>
    </location>
</feature>
<dbReference type="InterPro" id="IPR036864">
    <property type="entry name" value="Zn2-C6_fun-type_DNA-bd_sf"/>
</dbReference>
<evidence type="ECO:0000256" key="5">
    <source>
        <dbReference type="ARBA" id="ARBA00023163"/>
    </source>
</evidence>
<dbReference type="GO" id="GO:0008270">
    <property type="term" value="F:zinc ion binding"/>
    <property type="evidence" value="ECO:0007669"/>
    <property type="project" value="InterPro"/>
</dbReference>
<reference evidence="10" key="1">
    <citation type="journal article" date="2020" name="Stud. Mycol.">
        <title>101 Dothideomycetes genomes: a test case for predicting lifestyles and emergence of pathogens.</title>
        <authorList>
            <person name="Haridas S."/>
            <person name="Albert R."/>
            <person name="Binder M."/>
            <person name="Bloem J."/>
            <person name="Labutti K."/>
            <person name="Salamov A."/>
            <person name="Andreopoulos B."/>
            <person name="Baker S."/>
            <person name="Barry K."/>
            <person name="Bills G."/>
            <person name="Bluhm B."/>
            <person name="Cannon C."/>
            <person name="Castanera R."/>
            <person name="Culley D."/>
            <person name="Daum C."/>
            <person name="Ezra D."/>
            <person name="Gonzalez J."/>
            <person name="Henrissat B."/>
            <person name="Kuo A."/>
            <person name="Liang C."/>
            <person name="Lipzen A."/>
            <person name="Lutzoni F."/>
            <person name="Magnuson J."/>
            <person name="Mondo S."/>
            <person name="Nolan M."/>
            <person name="Ohm R."/>
            <person name="Pangilinan J."/>
            <person name="Park H.-J."/>
            <person name="Ramirez L."/>
            <person name="Alfaro M."/>
            <person name="Sun H."/>
            <person name="Tritt A."/>
            <person name="Yoshinaga Y."/>
            <person name="Zwiers L.-H."/>
            <person name="Turgeon B."/>
            <person name="Goodwin S."/>
            <person name="Spatafora J."/>
            <person name="Crous P."/>
            <person name="Grigoriev I."/>
        </authorList>
    </citation>
    <scope>NUCLEOTIDE SEQUENCE</scope>
    <source>
        <strain evidence="10">CBS 133067</strain>
    </source>
</reference>
<dbReference type="PROSITE" id="PS00463">
    <property type="entry name" value="ZN2_CY6_FUNGAL_1"/>
    <property type="match status" value="1"/>
</dbReference>
<evidence type="ECO:0000313" key="11">
    <source>
        <dbReference type="Proteomes" id="UP000799772"/>
    </source>
</evidence>
<evidence type="ECO:0000256" key="1">
    <source>
        <dbReference type="ARBA" id="ARBA00022723"/>
    </source>
</evidence>
<dbReference type="InterPro" id="IPR001138">
    <property type="entry name" value="Zn2Cys6_DnaBD"/>
</dbReference>
<dbReference type="GO" id="GO:0005634">
    <property type="term" value="C:nucleus"/>
    <property type="evidence" value="ECO:0007669"/>
    <property type="project" value="TreeGrafter"/>
</dbReference>
<proteinExistence type="predicted"/>
<dbReference type="Pfam" id="PF04082">
    <property type="entry name" value="Fungal_trans"/>
    <property type="match status" value="1"/>
</dbReference>
<feature type="region of interest" description="Disordered" evidence="8">
    <location>
        <begin position="57"/>
        <end position="90"/>
    </location>
</feature>
<dbReference type="GO" id="GO:0000978">
    <property type="term" value="F:RNA polymerase II cis-regulatory region sequence-specific DNA binding"/>
    <property type="evidence" value="ECO:0007669"/>
    <property type="project" value="TreeGrafter"/>
</dbReference>
<dbReference type="OrthoDB" id="5414787at2759"/>
<evidence type="ECO:0000259" key="9">
    <source>
        <dbReference type="PROSITE" id="PS50048"/>
    </source>
</evidence>
<evidence type="ECO:0000256" key="2">
    <source>
        <dbReference type="ARBA" id="ARBA00022833"/>
    </source>
</evidence>
<dbReference type="SMART" id="SM00066">
    <property type="entry name" value="GAL4"/>
    <property type="match status" value="1"/>
</dbReference>
<dbReference type="CDD" id="cd12148">
    <property type="entry name" value="fungal_TF_MHR"/>
    <property type="match status" value="1"/>
</dbReference>
<organism evidence="10 11">
    <name type="scientific">Rhizodiscina lignyota</name>
    <dbReference type="NCBI Taxonomy" id="1504668"/>
    <lineage>
        <taxon>Eukaryota</taxon>
        <taxon>Fungi</taxon>
        <taxon>Dikarya</taxon>
        <taxon>Ascomycota</taxon>
        <taxon>Pezizomycotina</taxon>
        <taxon>Dothideomycetes</taxon>
        <taxon>Pleosporomycetidae</taxon>
        <taxon>Aulographales</taxon>
        <taxon>Rhizodiscinaceae</taxon>
        <taxon>Rhizodiscina</taxon>
    </lineage>
</organism>
<dbReference type="PANTHER" id="PTHR31944:SF131">
    <property type="entry name" value="HEME-RESPONSIVE ZINC FINGER TRANSCRIPTION FACTOR HAP1"/>
    <property type="match status" value="1"/>
</dbReference>
<dbReference type="InterPro" id="IPR007219">
    <property type="entry name" value="XnlR_reg_dom"/>
</dbReference>
<evidence type="ECO:0000256" key="3">
    <source>
        <dbReference type="ARBA" id="ARBA00023015"/>
    </source>
</evidence>
<name>A0A9P4MC04_9PEZI</name>
<evidence type="ECO:0000313" key="10">
    <source>
        <dbReference type="EMBL" id="KAF2100209.1"/>
    </source>
</evidence>
<dbReference type="Pfam" id="PF00172">
    <property type="entry name" value="Zn_clus"/>
    <property type="match status" value="1"/>
</dbReference>
<keyword evidence="2" id="KW-0862">Zinc</keyword>
<dbReference type="PANTHER" id="PTHR31944">
    <property type="entry name" value="HEME-RESPONSIVE ZINC FINGER TRANSCRIPTION FACTOR HAP1"/>
    <property type="match status" value="1"/>
</dbReference>
<dbReference type="SUPFAM" id="SSF57701">
    <property type="entry name" value="Zn2/Cys6 DNA-binding domain"/>
    <property type="match status" value="1"/>
</dbReference>
<dbReference type="SMART" id="SM00906">
    <property type="entry name" value="Fungal_trans"/>
    <property type="match status" value="1"/>
</dbReference>
<keyword evidence="4" id="KW-0238">DNA-binding</keyword>